<comment type="subcellular location">
    <subcellularLocation>
        <location evidence="8">Cell inner membrane</location>
    </subcellularLocation>
</comment>
<evidence type="ECO:0000256" key="7">
    <source>
        <dbReference type="ARBA" id="ARBA00034006"/>
    </source>
</evidence>
<dbReference type="InterPro" id="IPR037257">
    <property type="entry name" value="T2SS_E_N_sf"/>
</dbReference>
<protein>
    <recommendedName>
        <fullName evidence="8">Type II secretion system protein E</fullName>
        <shortName evidence="8">T2SS protein E</shortName>
    </recommendedName>
    <alternativeName>
        <fullName evidence="8">Type II traffic warden ATPase</fullName>
    </alternativeName>
</protein>
<evidence type="ECO:0000256" key="4">
    <source>
        <dbReference type="ARBA" id="ARBA00022840"/>
    </source>
</evidence>
<evidence type="ECO:0000313" key="11">
    <source>
        <dbReference type="Proteomes" id="UP000252707"/>
    </source>
</evidence>
<gene>
    <name evidence="10" type="ORF">DFQ59_106169</name>
</gene>
<comment type="catalytic activity">
    <reaction evidence="7">
        <text>ATP + H2O + cellular proteinSide 1 = ADP + phosphate + cellular proteinSide 2.</text>
        <dbReference type="EC" id="7.4.2.8"/>
    </reaction>
</comment>
<keyword evidence="5 8" id="KW-0653">Protein transport</keyword>
<dbReference type="InterPro" id="IPR003593">
    <property type="entry name" value="AAA+_ATPase"/>
</dbReference>
<dbReference type="GO" id="GO:0016887">
    <property type="term" value="F:ATP hydrolysis activity"/>
    <property type="evidence" value="ECO:0007669"/>
    <property type="project" value="TreeGrafter"/>
</dbReference>
<feature type="domain" description="Bacterial type II secretion system protein E" evidence="9">
    <location>
        <begin position="385"/>
        <end position="399"/>
    </location>
</feature>
<dbReference type="GO" id="GO:0005886">
    <property type="term" value="C:plasma membrane"/>
    <property type="evidence" value="ECO:0007669"/>
    <property type="project" value="UniProtKB-SubCell"/>
</dbReference>
<evidence type="ECO:0000256" key="3">
    <source>
        <dbReference type="ARBA" id="ARBA00022741"/>
    </source>
</evidence>
<evidence type="ECO:0000256" key="8">
    <source>
        <dbReference type="RuleBase" id="RU366070"/>
    </source>
</evidence>
<dbReference type="GO" id="GO:0015628">
    <property type="term" value="P:protein secretion by the type II secretion system"/>
    <property type="evidence" value="ECO:0007669"/>
    <property type="project" value="UniProtKB-UniRule"/>
</dbReference>
<evidence type="ECO:0000313" key="10">
    <source>
        <dbReference type="EMBL" id="RCX29934.1"/>
    </source>
</evidence>
<dbReference type="Pfam" id="PF00437">
    <property type="entry name" value="T2SSE"/>
    <property type="match status" value="1"/>
</dbReference>
<dbReference type="Gene3D" id="3.30.450.90">
    <property type="match status" value="1"/>
</dbReference>
<dbReference type="EMBL" id="QPJY01000006">
    <property type="protein sequence ID" value="RCX29934.1"/>
    <property type="molecule type" value="Genomic_DNA"/>
</dbReference>
<dbReference type="GO" id="GO:0005524">
    <property type="term" value="F:ATP binding"/>
    <property type="evidence" value="ECO:0007669"/>
    <property type="project" value="UniProtKB-UniRule"/>
</dbReference>
<dbReference type="GO" id="GO:0015627">
    <property type="term" value="C:type II protein secretion system complex"/>
    <property type="evidence" value="ECO:0007669"/>
    <property type="project" value="UniProtKB-UniRule"/>
</dbReference>
<dbReference type="PANTHER" id="PTHR30258:SF2">
    <property type="entry name" value="COMG OPERON PROTEIN 1"/>
    <property type="match status" value="1"/>
</dbReference>
<reference evidence="10 11" key="1">
    <citation type="submission" date="2018-07" db="EMBL/GenBank/DDBJ databases">
        <title>Genomic Encyclopedia of Type Strains, Phase IV (KMG-IV): sequencing the most valuable type-strain genomes for metagenomic binning, comparative biology and taxonomic classification.</title>
        <authorList>
            <person name="Goeker M."/>
        </authorList>
    </citation>
    <scope>NUCLEOTIDE SEQUENCE [LARGE SCALE GENOMIC DNA]</scope>
    <source>
        <strain evidence="10 11">DSM 26407</strain>
    </source>
</reference>
<name>A0A369CDP1_9GAMM</name>
<comment type="function">
    <text evidence="8">ATPase component of the type II secretion system required for the energy-dependent secretion of extracellular factors such as proteases and toxins from the periplasm. Acts as a molecular motor to provide the energy that is required for assembly of the pseudopilus and the extrusion of substrates generated in the cytoplasm.</text>
</comment>
<keyword evidence="11" id="KW-1185">Reference proteome</keyword>
<dbReference type="SUPFAM" id="SSF52540">
    <property type="entry name" value="P-loop containing nucleoside triphosphate hydrolases"/>
    <property type="match status" value="1"/>
</dbReference>
<sequence>MQEVPHHERDKRLGEILVEAGKISLSNLERALELQRNEQGRIGTILARLGLVSERDLAEVLAEKLNLAVAGPEDYPEIPLLENHFSLRFLKLHTVLPIQMGESTVEVAVADPLDDYAIRAIELLVGKQVVCRVGTAADIHAAIERLYGSGRTRMAQIVEGLAGPGDEASEEEIAHLKDLASEAPVIRLVNLVIQNAVEQQASDIHVEPFENELKVRYRVDGVLHEVEAPPMRLYAAVVSRIKIMAKLDIAERRLPQDGRIRVHVQGREIDIRVSSLPTMFGESLVLRLLYKDSAVRDFAALGFSERVLARFLETLKQPHGILLVTGPTGSGKTTTLYAALSELNRPTRKIVTVEDPVEYQLVGINQIQVKPQIGLTFARALRAIVRQDPDVIMLGEMRDLETAEIAVQSALTGHLVLSTLHTNDAAGSVTRLLDMGIPGYLVTSVVNGVLAQRLVRRLCPHCRETYEPLPGLVAETGLGRLAGGPVTLYRPVGCNECNGTGYRGRTAVMEILVMDDAIRSLVLRSADAREIAAASVAGGMRTMYEDGLLKALDGTTSLEEVLRVARDR</sequence>
<dbReference type="Pfam" id="PF05157">
    <property type="entry name" value="MshEN"/>
    <property type="match status" value="1"/>
</dbReference>
<dbReference type="AlphaFoldDB" id="A0A369CDP1"/>
<comment type="caution">
    <text evidence="10">The sequence shown here is derived from an EMBL/GenBank/DDBJ whole genome shotgun (WGS) entry which is preliminary data.</text>
</comment>
<keyword evidence="2 8" id="KW-0813">Transport</keyword>
<evidence type="ECO:0000256" key="2">
    <source>
        <dbReference type="ARBA" id="ARBA00022448"/>
    </source>
</evidence>
<evidence type="ECO:0000256" key="5">
    <source>
        <dbReference type="ARBA" id="ARBA00022927"/>
    </source>
</evidence>
<evidence type="ECO:0000259" key="9">
    <source>
        <dbReference type="PROSITE" id="PS00662"/>
    </source>
</evidence>
<dbReference type="FunFam" id="3.40.50.300:FF:000398">
    <property type="entry name" value="Type IV pilus assembly ATPase PilB"/>
    <property type="match status" value="1"/>
</dbReference>
<dbReference type="Gene3D" id="3.40.50.300">
    <property type="entry name" value="P-loop containing nucleotide triphosphate hydrolases"/>
    <property type="match status" value="1"/>
</dbReference>
<keyword evidence="3 8" id="KW-0547">Nucleotide-binding</keyword>
<dbReference type="PROSITE" id="PS00662">
    <property type="entry name" value="T2SP_E"/>
    <property type="match status" value="1"/>
</dbReference>
<proteinExistence type="inferred from homology"/>
<dbReference type="InterPro" id="IPR027417">
    <property type="entry name" value="P-loop_NTPase"/>
</dbReference>
<dbReference type="CDD" id="cd01129">
    <property type="entry name" value="PulE-GspE-like"/>
    <property type="match status" value="1"/>
</dbReference>
<comment type="similarity">
    <text evidence="1 8">Belongs to the GSP E family.</text>
</comment>
<dbReference type="PANTHER" id="PTHR30258">
    <property type="entry name" value="TYPE II SECRETION SYSTEM PROTEIN GSPE-RELATED"/>
    <property type="match status" value="1"/>
</dbReference>
<keyword evidence="4 8" id="KW-0067">ATP-binding</keyword>
<dbReference type="FunFam" id="3.30.450.90:FF:000001">
    <property type="entry name" value="Type II secretion system ATPase GspE"/>
    <property type="match status" value="1"/>
</dbReference>
<dbReference type="NCBIfam" id="TIGR02533">
    <property type="entry name" value="type_II_gspE"/>
    <property type="match status" value="1"/>
</dbReference>
<dbReference type="SMART" id="SM00382">
    <property type="entry name" value="AAA"/>
    <property type="match status" value="1"/>
</dbReference>
<dbReference type="Gene3D" id="3.30.300.160">
    <property type="entry name" value="Type II secretion system, protein E, N-terminal domain"/>
    <property type="match status" value="1"/>
</dbReference>
<dbReference type="InterPro" id="IPR007831">
    <property type="entry name" value="T2SS_GspE_N"/>
</dbReference>
<dbReference type="Proteomes" id="UP000252707">
    <property type="component" value="Unassembled WGS sequence"/>
</dbReference>
<organism evidence="10 11">
    <name type="scientific">Thioalbus denitrificans</name>
    <dbReference type="NCBI Taxonomy" id="547122"/>
    <lineage>
        <taxon>Bacteria</taxon>
        <taxon>Pseudomonadati</taxon>
        <taxon>Pseudomonadota</taxon>
        <taxon>Gammaproteobacteria</taxon>
        <taxon>Chromatiales</taxon>
        <taxon>Ectothiorhodospiraceae</taxon>
        <taxon>Thioalbus</taxon>
    </lineage>
</organism>
<evidence type="ECO:0000256" key="6">
    <source>
        <dbReference type="ARBA" id="ARBA00022967"/>
    </source>
</evidence>
<dbReference type="InterPro" id="IPR013369">
    <property type="entry name" value="T2SS_GspE"/>
</dbReference>
<dbReference type="RefSeq" id="WP_114280140.1">
    <property type="nucleotide sequence ID" value="NZ_QPJY01000006.1"/>
</dbReference>
<dbReference type="Gene3D" id="1.10.40.70">
    <property type="match status" value="1"/>
</dbReference>
<dbReference type="OrthoDB" id="9804785at2"/>
<keyword evidence="6" id="KW-1278">Translocase</keyword>
<dbReference type="GO" id="GO:0008564">
    <property type="term" value="F:protein-exporting ATPase activity"/>
    <property type="evidence" value="ECO:0007669"/>
    <property type="project" value="UniProtKB-EC"/>
</dbReference>
<evidence type="ECO:0000256" key="1">
    <source>
        <dbReference type="ARBA" id="ARBA00006611"/>
    </source>
</evidence>
<dbReference type="SUPFAM" id="SSF160246">
    <property type="entry name" value="EspE N-terminal domain-like"/>
    <property type="match status" value="1"/>
</dbReference>
<accession>A0A369CDP1</accession>
<dbReference type="InterPro" id="IPR001482">
    <property type="entry name" value="T2SS/T4SS_dom"/>
</dbReference>